<dbReference type="PROSITE" id="PS51257">
    <property type="entry name" value="PROKAR_LIPOPROTEIN"/>
    <property type="match status" value="1"/>
</dbReference>
<name>A0AAT9FQK5_9BACT</name>
<feature type="domain" description="Multidrug resistance protein MdtA-like beta-barrel" evidence="4">
    <location>
        <begin position="209"/>
        <end position="295"/>
    </location>
</feature>
<dbReference type="GO" id="GO:0046677">
    <property type="term" value="P:response to antibiotic"/>
    <property type="evidence" value="ECO:0007669"/>
    <property type="project" value="TreeGrafter"/>
</dbReference>
<gene>
    <name evidence="5" type="primary">acrA</name>
    <name evidence="5" type="ORF">NT6N_33020</name>
</gene>
<evidence type="ECO:0000259" key="4">
    <source>
        <dbReference type="Pfam" id="PF25944"/>
    </source>
</evidence>
<feature type="domain" description="Multidrug resistance protein MdtA-like alpha-helical hairpin" evidence="2">
    <location>
        <begin position="100"/>
        <end position="169"/>
    </location>
</feature>
<dbReference type="PANTHER" id="PTHR30158:SF10">
    <property type="entry name" value="CATION EFFLUX PUMP"/>
    <property type="match status" value="1"/>
</dbReference>
<dbReference type="PANTHER" id="PTHR30158">
    <property type="entry name" value="ACRA/E-RELATED COMPONENT OF DRUG EFFLUX TRANSPORTER"/>
    <property type="match status" value="1"/>
</dbReference>
<proteinExistence type="inferred from homology"/>
<dbReference type="InterPro" id="IPR058624">
    <property type="entry name" value="MdtA-like_HH"/>
</dbReference>
<evidence type="ECO:0000259" key="3">
    <source>
        <dbReference type="Pfam" id="PF25917"/>
    </source>
</evidence>
<dbReference type="InterPro" id="IPR058626">
    <property type="entry name" value="MdtA-like_b-barrel"/>
</dbReference>
<reference evidence="5" key="1">
    <citation type="submission" date="2024-07" db="EMBL/GenBank/DDBJ databases">
        <title>Complete genome sequence of Verrucomicrobiaceae bacterium NT6N.</title>
        <authorList>
            <person name="Huang C."/>
            <person name="Takami H."/>
            <person name="Hamasaki K."/>
        </authorList>
    </citation>
    <scope>NUCLEOTIDE SEQUENCE</scope>
    <source>
        <strain evidence="5">NT6N</strain>
    </source>
</reference>
<evidence type="ECO:0000259" key="2">
    <source>
        <dbReference type="Pfam" id="PF25876"/>
    </source>
</evidence>
<dbReference type="GO" id="GO:0022857">
    <property type="term" value="F:transmembrane transporter activity"/>
    <property type="evidence" value="ECO:0007669"/>
    <property type="project" value="InterPro"/>
</dbReference>
<dbReference type="InterPro" id="IPR006143">
    <property type="entry name" value="RND_pump_MFP"/>
</dbReference>
<dbReference type="Pfam" id="PF25876">
    <property type="entry name" value="HH_MFP_RND"/>
    <property type="match status" value="1"/>
</dbReference>
<dbReference type="EMBL" id="AP026866">
    <property type="protein sequence ID" value="BDS08262.1"/>
    <property type="molecule type" value="Genomic_DNA"/>
</dbReference>
<dbReference type="AlphaFoldDB" id="A0AAT9FQK5"/>
<dbReference type="Pfam" id="PF25944">
    <property type="entry name" value="Beta-barrel_RND"/>
    <property type="match status" value="1"/>
</dbReference>
<dbReference type="GO" id="GO:0005886">
    <property type="term" value="C:plasma membrane"/>
    <property type="evidence" value="ECO:0007669"/>
    <property type="project" value="TreeGrafter"/>
</dbReference>
<dbReference type="Gene3D" id="1.10.287.470">
    <property type="entry name" value="Helix hairpin bin"/>
    <property type="match status" value="1"/>
</dbReference>
<organism evidence="5">
    <name type="scientific">Oceaniferula spumae</name>
    <dbReference type="NCBI Taxonomy" id="2979115"/>
    <lineage>
        <taxon>Bacteria</taxon>
        <taxon>Pseudomonadati</taxon>
        <taxon>Verrucomicrobiota</taxon>
        <taxon>Verrucomicrobiia</taxon>
        <taxon>Verrucomicrobiales</taxon>
        <taxon>Verrucomicrobiaceae</taxon>
        <taxon>Oceaniferula</taxon>
    </lineage>
</organism>
<sequence>MKKLIWMASGLTLAALTSCDKKEAQQGGPPPKALVEFVHPVKKEIIAWDEYNGRLEAMERVEVRARVGGMLEEIHFKDGQMVEKGDLLFSIDRKPFEAALAAAQADMTQAESARDLAKTNFDRGQKLLARNAISKEEADIRSGDFAVAEAKVLSAKARVDTAKLDVGYAEVRAPISGRISDHFVSTGNLISGGSAQSTLLTRIVSVSPIYCRIDADEASVLKYMRLDQEGKRKSARDHKVQVELAVSGDEGYPRKGYVDFVDNALNPETATMRARTIFENKDGFLTPGMFAKVRLPGSGKFMATLVPEIAIQSQQDFTSLLTLDENDVVQVTPVKLGPSYGDMRAIEGELPENLRVIVSGITNARPGAPVDAKEAAKSE</sequence>
<dbReference type="KEGG" id="osu:NT6N_33020"/>
<feature type="domain" description="Multidrug resistance protein MdtA-like barrel-sandwich hybrid" evidence="3">
    <location>
        <begin position="60"/>
        <end position="201"/>
    </location>
</feature>
<dbReference type="Pfam" id="PF25917">
    <property type="entry name" value="BSH_RND"/>
    <property type="match status" value="1"/>
</dbReference>
<dbReference type="Gene3D" id="2.40.30.170">
    <property type="match status" value="1"/>
</dbReference>
<evidence type="ECO:0000256" key="1">
    <source>
        <dbReference type="ARBA" id="ARBA00009477"/>
    </source>
</evidence>
<dbReference type="Gene3D" id="2.40.420.20">
    <property type="match status" value="1"/>
</dbReference>
<dbReference type="InterPro" id="IPR058625">
    <property type="entry name" value="MdtA-like_BSH"/>
</dbReference>
<comment type="similarity">
    <text evidence="1">Belongs to the membrane fusion protein (MFP) (TC 8.A.1) family.</text>
</comment>
<accession>A0AAT9FQK5</accession>
<evidence type="ECO:0000313" key="5">
    <source>
        <dbReference type="EMBL" id="BDS08262.1"/>
    </source>
</evidence>
<dbReference type="GO" id="GO:0030313">
    <property type="term" value="C:cell envelope"/>
    <property type="evidence" value="ECO:0007669"/>
    <property type="project" value="UniProtKB-SubCell"/>
</dbReference>
<dbReference type="SUPFAM" id="SSF111369">
    <property type="entry name" value="HlyD-like secretion proteins"/>
    <property type="match status" value="1"/>
</dbReference>
<dbReference type="Gene3D" id="2.40.50.100">
    <property type="match status" value="1"/>
</dbReference>
<protein>
    <submittedName>
        <fullName evidence="5">Hemolysin D</fullName>
    </submittedName>
</protein>
<dbReference type="NCBIfam" id="TIGR01730">
    <property type="entry name" value="RND_mfp"/>
    <property type="match status" value="1"/>
</dbReference>